<comment type="subcellular location">
    <subcellularLocation>
        <location evidence="1">Mitochondrion membrane</location>
        <topology evidence="1">Multi-pass membrane protein</topology>
    </subcellularLocation>
</comment>
<dbReference type="GO" id="GO:0031966">
    <property type="term" value="C:mitochondrial membrane"/>
    <property type="evidence" value="ECO:0007669"/>
    <property type="project" value="UniProtKB-SubCell"/>
</dbReference>
<dbReference type="AlphaFoldDB" id="A0AAJ5YV76"/>
<dbReference type="EMBL" id="CP119949">
    <property type="protein sequence ID" value="WFD01164.1"/>
    <property type="molecule type" value="Genomic_DNA"/>
</dbReference>
<dbReference type="InterPro" id="IPR002067">
    <property type="entry name" value="MCP"/>
</dbReference>
<feature type="repeat" description="Solcar" evidence="9">
    <location>
        <begin position="13"/>
        <end position="109"/>
    </location>
</feature>
<dbReference type="InterPro" id="IPR023395">
    <property type="entry name" value="MCP_dom_sf"/>
</dbReference>
<evidence type="ECO:0000313" key="11">
    <source>
        <dbReference type="EMBL" id="WFD01164.1"/>
    </source>
</evidence>
<evidence type="ECO:0000256" key="2">
    <source>
        <dbReference type="ARBA" id="ARBA00006375"/>
    </source>
</evidence>
<dbReference type="PANTHER" id="PTHR45683">
    <property type="entry name" value="MITOCHONDRIAL NICOTINAMIDE ADENINE DINUCLEOTIDE TRANSPORTER 1-RELATED-RELATED"/>
    <property type="match status" value="1"/>
</dbReference>
<keyword evidence="5" id="KW-0677">Repeat</keyword>
<evidence type="ECO:0000256" key="3">
    <source>
        <dbReference type="ARBA" id="ARBA00022448"/>
    </source>
</evidence>
<evidence type="ECO:0000256" key="6">
    <source>
        <dbReference type="ARBA" id="ARBA00022989"/>
    </source>
</evidence>
<evidence type="ECO:0000313" key="12">
    <source>
        <dbReference type="Proteomes" id="UP001219567"/>
    </source>
</evidence>
<reference evidence="11 12" key="1">
    <citation type="submission" date="2023-03" db="EMBL/GenBank/DDBJ databases">
        <title>Mating type loci evolution in Malassezia.</title>
        <authorList>
            <person name="Coelho M.A."/>
        </authorList>
    </citation>
    <scope>NUCLEOTIDE SEQUENCE [LARGE SCALE GENOMIC DNA]</scope>
    <source>
        <strain evidence="11 12">CBS 9725</strain>
    </source>
</reference>
<keyword evidence="3 10" id="KW-0813">Transport</keyword>
<dbReference type="InterPro" id="IPR018108">
    <property type="entry name" value="MCP_transmembrane"/>
</dbReference>
<dbReference type="PROSITE" id="PS50920">
    <property type="entry name" value="SOLCAR"/>
    <property type="match status" value="3"/>
</dbReference>
<dbReference type="Gene3D" id="1.50.40.10">
    <property type="entry name" value="Mitochondrial carrier domain"/>
    <property type="match status" value="2"/>
</dbReference>
<protein>
    <submittedName>
        <fullName evidence="11">Uncharacterized protein</fullName>
    </submittedName>
</protein>
<evidence type="ECO:0000256" key="4">
    <source>
        <dbReference type="ARBA" id="ARBA00022692"/>
    </source>
</evidence>
<comment type="similarity">
    <text evidence="2 10">Belongs to the mitochondrial carrier (TC 2.A.29) family.</text>
</comment>
<evidence type="ECO:0000256" key="7">
    <source>
        <dbReference type="ARBA" id="ARBA00023128"/>
    </source>
</evidence>
<dbReference type="GO" id="GO:0015215">
    <property type="term" value="F:nucleotide transmembrane transporter activity"/>
    <property type="evidence" value="ECO:0007669"/>
    <property type="project" value="UniProtKB-ARBA"/>
</dbReference>
<evidence type="ECO:0000256" key="10">
    <source>
        <dbReference type="RuleBase" id="RU000488"/>
    </source>
</evidence>
<keyword evidence="12" id="KW-1185">Reference proteome</keyword>
<dbReference type="InterPro" id="IPR044712">
    <property type="entry name" value="SLC25A32-like"/>
</dbReference>
<dbReference type="Proteomes" id="UP001219567">
    <property type="component" value="Chromosome 7"/>
</dbReference>
<evidence type="ECO:0000256" key="5">
    <source>
        <dbReference type="ARBA" id="ARBA00022737"/>
    </source>
</evidence>
<name>A0AAJ5YV76_9BASI</name>
<dbReference type="Pfam" id="PF00153">
    <property type="entry name" value="Mito_carr"/>
    <property type="match status" value="3"/>
</dbReference>
<proteinExistence type="inferred from homology"/>
<feature type="repeat" description="Solcar" evidence="9">
    <location>
        <begin position="209"/>
        <end position="293"/>
    </location>
</feature>
<sequence length="301" mass="33661">MKTEASGGVRAKVQARNSAIAGASAGFVSSIVTCPLDVIKTRLQVGTVSQSSSGIRNVARMCNAYADIVAQIWHDDGFRGYYRGLVPTMVGYLPTWAIYFMVYDKGKNVYSRWFHRPNSSMHHNSGTQDLYKPLVGGQNKNNEPIDSRYRNILDAFRKIYAKEGLGGFYKGLLPSLLGVFHVVVQFPLYEYFKSIAANRQHTDSLSTSSILLCSGGSKMLASIATYPHEVLRTRLQMVPQSDRTHYTGFLRAVKYIYRHEGAKGFYRGMGVNLIRTVPNSGLTLLTYEMIMRHLDPLHSSP</sequence>
<evidence type="ECO:0000256" key="8">
    <source>
        <dbReference type="ARBA" id="ARBA00023136"/>
    </source>
</evidence>
<evidence type="ECO:0000256" key="9">
    <source>
        <dbReference type="PROSITE-ProRule" id="PRU00282"/>
    </source>
</evidence>
<keyword evidence="8 9" id="KW-0472">Membrane</keyword>
<dbReference type="SUPFAM" id="SSF103506">
    <property type="entry name" value="Mitochondrial carrier"/>
    <property type="match status" value="1"/>
</dbReference>
<organism evidence="11 12">
    <name type="scientific">Malassezia yamatoensis</name>
    <dbReference type="NCBI Taxonomy" id="253288"/>
    <lineage>
        <taxon>Eukaryota</taxon>
        <taxon>Fungi</taxon>
        <taxon>Dikarya</taxon>
        <taxon>Basidiomycota</taxon>
        <taxon>Ustilaginomycotina</taxon>
        <taxon>Malasseziomycetes</taxon>
        <taxon>Malasseziales</taxon>
        <taxon>Malasseziaceae</taxon>
        <taxon>Malassezia</taxon>
    </lineage>
</organism>
<feature type="repeat" description="Solcar" evidence="9">
    <location>
        <begin position="111"/>
        <end position="195"/>
    </location>
</feature>
<gene>
    <name evidence="11" type="ORF">MYAM1_003925</name>
</gene>
<evidence type="ECO:0000256" key="1">
    <source>
        <dbReference type="ARBA" id="ARBA00004225"/>
    </source>
</evidence>
<keyword evidence="4 9" id="KW-0812">Transmembrane</keyword>
<keyword evidence="6" id="KW-1133">Transmembrane helix</keyword>
<accession>A0AAJ5YV76</accession>
<dbReference type="PRINTS" id="PR00926">
    <property type="entry name" value="MITOCARRIER"/>
</dbReference>
<keyword evidence="7" id="KW-0496">Mitochondrion</keyword>